<comment type="subcellular location">
    <subcellularLocation>
        <location evidence="1">Nucleus</location>
    </subcellularLocation>
</comment>
<protein>
    <recommendedName>
        <fullName evidence="12">SBP-type domain-containing protein</fullName>
    </recommendedName>
</protein>
<dbReference type="SUPFAM" id="SSF103612">
    <property type="entry name" value="SBT domain"/>
    <property type="match status" value="1"/>
</dbReference>
<reference evidence="13" key="2">
    <citation type="submission" date="2021-03" db="UniProtKB">
        <authorList>
            <consortium name="EnsemblPlants"/>
        </authorList>
    </citation>
    <scope>IDENTIFICATION</scope>
</reference>
<keyword evidence="2" id="KW-0479">Metal-binding</keyword>
<dbReference type="InterPro" id="IPR004333">
    <property type="entry name" value="SBP_dom"/>
</dbReference>
<accession>A0A803PI48</accession>
<evidence type="ECO:0000313" key="13">
    <source>
        <dbReference type="EnsemblPlants" id="cds.evm.model.04.613"/>
    </source>
</evidence>
<dbReference type="PANTHER" id="PTHR31251:SF207">
    <property type="entry name" value="SQUAMOSA PROMOTER-BINDING-LIKE PROTEIN 13A-RELATED"/>
    <property type="match status" value="1"/>
</dbReference>
<evidence type="ECO:0000256" key="4">
    <source>
        <dbReference type="ARBA" id="ARBA00022833"/>
    </source>
</evidence>
<feature type="region of interest" description="Disordered" evidence="11">
    <location>
        <begin position="1"/>
        <end position="36"/>
    </location>
</feature>
<feature type="region of interest" description="Disordered" evidence="11">
    <location>
        <begin position="107"/>
        <end position="129"/>
    </location>
</feature>
<keyword evidence="8" id="KW-0539">Nucleus</keyword>
<reference evidence="13" key="1">
    <citation type="submission" date="2018-11" db="EMBL/GenBank/DDBJ databases">
        <authorList>
            <person name="Grassa J C."/>
        </authorList>
    </citation>
    <scope>NUCLEOTIDE SEQUENCE [LARGE SCALE GENOMIC DNA]</scope>
</reference>
<evidence type="ECO:0000256" key="2">
    <source>
        <dbReference type="ARBA" id="ARBA00022723"/>
    </source>
</evidence>
<dbReference type="AlphaFoldDB" id="A0A803PI48"/>
<keyword evidence="5" id="KW-0805">Transcription regulation</keyword>
<evidence type="ECO:0000256" key="11">
    <source>
        <dbReference type="SAM" id="MobiDB-lite"/>
    </source>
</evidence>
<feature type="region of interest" description="Disordered" evidence="11">
    <location>
        <begin position="244"/>
        <end position="283"/>
    </location>
</feature>
<dbReference type="PROSITE" id="PS51141">
    <property type="entry name" value="ZF_SBP"/>
    <property type="match status" value="1"/>
</dbReference>
<evidence type="ECO:0000256" key="3">
    <source>
        <dbReference type="ARBA" id="ARBA00022771"/>
    </source>
</evidence>
<dbReference type="EMBL" id="UZAU01000365">
    <property type="status" value="NOT_ANNOTATED_CDS"/>
    <property type="molecule type" value="Genomic_DNA"/>
</dbReference>
<evidence type="ECO:0000256" key="5">
    <source>
        <dbReference type="ARBA" id="ARBA00023015"/>
    </source>
</evidence>
<keyword evidence="4" id="KW-0862">Zinc</keyword>
<name>A0A803PI48_CANSA</name>
<evidence type="ECO:0000313" key="14">
    <source>
        <dbReference type="Proteomes" id="UP000596661"/>
    </source>
</evidence>
<feature type="compositionally biased region" description="Basic and acidic residues" evidence="11">
    <location>
        <begin position="1"/>
        <end position="13"/>
    </location>
</feature>
<dbReference type="PANTHER" id="PTHR31251">
    <property type="entry name" value="SQUAMOSA PROMOTER-BINDING-LIKE PROTEIN 4"/>
    <property type="match status" value="1"/>
</dbReference>
<evidence type="ECO:0000256" key="8">
    <source>
        <dbReference type="ARBA" id="ARBA00023242"/>
    </source>
</evidence>
<keyword evidence="10" id="KW-0175">Coiled coil</keyword>
<dbReference type="InterPro" id="IPR036893">
    <property type="entry name" value="SBP_sf"/>
</dbReference>
<dbReference type="FunFam" id="4.10.1100.10:FF:000001">
    <property type="entry name" value="Squamosa promoter-binding-like protein 14"/>
    <property type="match status" value="1"/>
</dbReference>
<keyword evidence="7" id="KW-0804">Transcription</keyword>
<dbReference type="GO" id="GO:0003677">
    <property type="term" value="F:DNA binding"/>
    <property type="evidence" value="ECO:0007669"/>
    <property type="project" value="UniProtKB-KW"/>
</dbReference>
<keyword evidence="3 9" id="KW-0863">Zinc-finger</keyword>
<proteinExistence type="predicted"/>
<keyword evidence="14" id="KW-1185">Reference proteome</keyword>
<feature type="coiled-coil region" evidence="10">
    <location>
        <begin position="399"/>
        <end position="433"/>
    </location>
</feature>
<feature type="region of interest" description="Disordered" evidence="11">
    <location>
        <begin position="165"/>
        <end position="187"/>
    </location>
</feature>
<dbReference type="GO" id="GO:0008270">
    <property type="term" value="F:zinc ion binding"/>
    <property type="evidence" value="ECO:0007669"/>
    <property type="project" value="UniProtKB-KW"/>
</dbReference>
<dbReference type="Gene3D" id="4.10.1100.10">
    <property type="entry name" value="Transcription factor, SBP-box domain"/>
    <property type="match status" value="1"/>
</dbReference>
<dbReference type="GO" id="GO:0005634">
    <property type="term" value="C:nucleus"/>
    <property type="evidence" value="ECO:0007669"/>
    <property type="project" value="UniProtKB-SubCell"/>
</dbReference>
<dbReference type="EnsemblPlants" id="evm.model.04.613">
    <property type="protein sequence ID" value="cds.evm.model.04.613"/>
    <property type="gene ID" value="evm.TU.04.613"/>
</dbReference>
<organism evidence="13 14">
    <name type="scientific">Cannabis sativa</name>
    <name type="common">Hemp</name>
    <name type="synonym">Marijuana</name>
    <dbReference type="NCBI Taxonomy" id="3483"/>
    <lineage>
        <taxon>Eukaryota</taxon>
        <taxon>Viridiplantae</taxon>
        <taxon>Streptophyta</taxon>
        <taxon>Embryophyta</taxon>
        <taxon>Tracheophyta</taxon>
        <taxon>Spermatophyta</taxon>
        <taxon>Magnoliopsida</taxon>
        <taxon>eudicotyledons</taxon>
        <taxon>Gunneridae</taxon>
        <taxon>Pentapetalae</taxon>
        <taxon>rosids</taxon>
        <taxon>fabids</taxon>
        <taxon>Rosales</taxon>
        <taxon>Cannabaceae</taxon>
        <taxon>Cannabis</taxon>
    </lineage>
</organism>
<dbReference type="Pfam" id="PF03110">
    <property type="entry name" value="SBP"/>
    <property type="match status" value="1"/>
</dbReference>
<evidence type="ECO:0000256" key="10">
    <source>
        <dbReference type="SAM" id="Coils"/>
    </source>
</evidence>
<feature type="compositionally biased region" description="Polar residues" evidence="11">
    <location>
        <begin position="171"/>
        <end position="187"/>
    </location>
</feature>
<evidence type="ECO:0000256" key="1">
    <source>
        <dbReference type="ARBA" id="ARBA00004123"/>
    </source>
</evidence>
<evidence type="ECO:0000259" key="12">
    <source>
        <dbReference type="PROSITE" id="PS51141"/>
    </source>
</evidence>
<keyword evidence="6" id="KW-0238">DNA-binding</keyword>
<evidence type="ECO:0000256" key="6">
    <source>
        <dbReference type="ARBA" id="ARBA00023125"/>
    </source>
</evidence>
<dbReference type="InterPro" id="IPR044817">
    <property type="entry name" value="SBP-like"/>
</dbReference>
<dbReference type="Proteomes" id="UP000596661">
    <property type="component" value="Chromosome 4"/>
</dbReference>
<evidence type="ECO:0000256" key="9">
    <source>
        <dbReference type="PROSITE-ProRule" id="PRU00470"/>
    </source>
</evidence>
<evidence type="ECO:0000256" key="7">
    <source>
        <dbReference type="ARBA" id="ARBA00023163"/>
    </source>
</evidence>
<sequence>MDDGSKFKWKELGASDVESSSSSMPLKRTRGPSSSNGIQVPSCLVDGCNSDLTKCRDYHRRHKVCETHSKTPKVTIAGREQRFCQQCSRFHSLGEFDEEKRSCRKRLDGHNRRRRKPQPEPMSLSSGRFFSSYQGTRFSPFHNPQAFPNADMASAAVTTKQEFSDIRKNPLTGSLNQSYNSSSGDQPATLQMGLLNRFLGNIQSRSDMPAPLTLNLEVVSNTTGTETLFTSIMNLTEPVLVMAPLRRPPRRSTKTSRDNQDPSPPLSASKIIPATSTQQSMERTKLPLLPLKRRSSEYEEMKKLTKNISSRHNDEFVDYDKWEERCPPLINRVGTIEKLHPWVGTNVSPFLADLLEKSATTHCRLGADKFSMMASRDPIYVGLMADKNCSMVIQLAYKLEVLRAEHANAKLKREQAINALAEANARMEAIVKQRVTDSLDKALIRERKATRIERDCGDKYKDLHSTALTKIKDLEANLMQAKIDA</sequence>
<feature type="domain" description="SBP-type" evidence="12">
    <location>
        <begin position="40"/>
        <end position="117"/>
    </location>
</feature>
<dbReference type="Gramene" id="evm.model.04.613">
    <property type="protein sequence ID" value="cds.evm.model.04.613"/>
    <property type="gene ID" value="evm.TU.04.613"/>
</dbReference>